<evidence type="ECO:0000313" key="2">
    <source>
        <dbReference type="EMBL" id="GAA3583664.1"/>
    </source>
</evidence>
<dbReference type="Proteomes" id="UP001500689">
    <property type="component" value="Unassembled WGS sequence"/>
</dbReference>
<feature type="domain" description="FAD dependent oxidoreductase" evidence="1">
    <location>
        <begin position="11"/>
        <end position="362"/>
    </location>
</feature>
<name>A0ABP6YHJ0_9PSEU</name>
<comment type="caution">
    <text evidence="2">The sequence shown here is derived from an EMBL/GenBank/DDBJ whole genome shotgun (WGS) entry which is preliminary data.</text>
</comment>
<dbReference type="Gene3D" id="3.50.50.60">
    <property type="entry name" value="FAD/NAD(P)-binding domain"/>
    <property type="match status" value="1"/>
</dbReference>
<gene>
    <name evidence="2" type="ORF">GCM10022222_80550</name>
</gene>
<sequence length="388" mass="40451">MKGALMQSVEYVVVGGGVVGAATAWHLAGRGAEVTLLEAGELASGASGGPGRRGVRAGGRDLRELPLARRALELWPELDTLLAAPTGYRRNGLLSLYDVEIAGVSGWQSMPARRQAQQAAGIPCEIVDRERLDEMQPGISDDVRCALHTPHDGTADHPATTRAFAAAARKLGAAVREHTGVAALSAGNNGSVTLDLADGDRLRATRGVVLAANRSTPRLLRALAGISLPLWEKATQVTFVTAPPGFRLNHQLGHTRRSLSVKTTDEGSVMLSGGRPGGWDPATGIGTLDPGVLRSTLADLAATLPELAEAEVLAVDNTRADTSTIDLIPVVDTVPGLDSVFVGTGWSGHGFALAPAVAEAFTTWALDGKRPEVLRPFTFDRLGATSPA</sequence>
<evidence type="ECO:0000259" key="1">
    <source>
        <dbReference type="Pfam" id="PF01266"/>
    </source>
</evidence>
<organism evidence="2 3">
    <name type="scientific">Amycolatopsis ultiminotia</name>
    <dbReference type="NCBI Taxonomy" id="543629"/>
    <lineage>
        <taxon>Bacteria</taxon>
        <taxon>Bacillati</taxon>
        <taxon>Actinomycetota</taxon>
        <taxon>Actinomycetes</taxon>
        <taxon>Pseudonocardiales</taxon>
        <taxon>Pseudonocardiaceae</taxon>
        <taxon>Amycolatopsis</taxon>
    </lineage>
</organism>
<reference evidence="3" key="1">
    <citation type="journal article" date="2019" name="Int. J. Syst. Evol. Microbiol.">
        <title>The Global Catalogue of Microorganisms (GCM) 10K type strain sequencing project: providing services to taxonomists for standard genome sequencing and annotation.</title>
        <authorList>
            <consortium name="The Broad Institute Genomics Platform"/>
            <consortium name="The Broad Institute Genome Sequencing Center for Infectious Disease"/>
            <person name="Wu L."/>
            <person name="Ma J."/>
        </authorList>
    </citation>
    <scope>NUCLEOTIDE SEQUENCE [LARGE SCALE GENOMIC DNA]</scope>
    <source>
        <strain evidence="3">JCM 16898</strain>
    </source>
</reference>
<keyword evidence="3" id="KW-1185">Reference proteome</keyword>
<protein>
    <submittedName>
        <fullName evidence="2">FAD-dependent oxidoreductase</fullName>
    </submittedName>
</protein>
<dbReference type="EMBL" id="BAAAZN010000028">
    <property type="protein sequence ID" value="GAA3583664.1"/>
    <property type="molecule type" value="Genomic_DNA"/>
</dbReference>
<dbReference type="SUPFAM" id="SSF51905">
    <property type="entry name" value="FAD/NAD(P)-binding domain"/>
    <property type="match status" value="1"/>
</dbReference>
<evidence type="ECO:0000313" key="3">
    <source>
        <dbReference type="Proteomes" id="UP001500689"/>
    </source>
</evidence>
<proteinExistence type="predicted"/>
<dbReference type="Gene3D" id="3.30.9.10">
    <property type="entry name" value="D-Amino Acid Oxidase, subunit A, domain 2"/>
    <property type="match status" value="1"/>
</dbReference>
<dbReference type="InterPro" id="IPR006076">
    <property type="entry name" value="FAD-dep_OxRdtase"/>
</dbReference>
<dbReference type="PANTHER" id="PTHR13847">
    <property type="entry name" value="SARCOSINE DEHYDROGENASE-RELATED"/>
    <property type="match status" value="1"/>
</dbReference>
<dbReference type="Pfam" id="PF01266">
    <property type="entry name" value="DAO"/>
    <property type="match status" value="1"/>
</dbReference>
<dbReference type="InterPro" id="IPR036188">
    <property type="entry name" value="FAD/NAD-bd_sf"/>
</dbReference>
<accession>A0ABP6YHJ0</accession>